<keyword evidence="4" id="KW-1185">Reference proteome</keyword>
<dbReference type="SUPFAM" id="SSF52374">
    <property type="entry name" value="Nucleotidylyl transferase"/>
    <property type="match status" value="1"/>
</dbReference>
<accession>A0A3Q8S4P6</accession>
<keyword evidence="1 3" id="KW-0436">Ligase</keyword>
<evidence type="ECO:0000313" key="3">
    <source>
        <dbReference type="EMBL" id="AZK46456.1"/>
    </source>
</evidence>
<proteinExistence type="inferred from homology"/>
<keyword evidence="1" id="KW-0547">Nucleotide-binding</keyword>
<dbReference type="KEGG" id="plen:EIM92_09960"/>
<comment type="similarity">
    <text evidence="1">Belongs to the class-I aminoacyl-tRNA synthetase family.</text>
</comment>
<dbReference type="InterPro" id="IPR001278">
    <property type="entry name" value="Arg-tRNA-ligase"/>
</dbReference>
<dbReference type="InterPro" id="IPR035684">
    <property type="entry name" value="ArgRS_core"/>
</dbReference>
<dbReference type="GO" id="GO:0005524">
    <property type="term" value="F:ATP binding"/>
    <property type="evidence" value="ECO:0007669"/>
    <property type="project" value="UniProtKB-KW"/>
</dbReference>
<dbReference type="GO" id="GO:0004814">
    <property type="term" value="F:arginine-tRNA ligase activity"/>
    <property type="evidence" value="ECO:0007669"/>
    <property type="project" value="InterPro"/>
</dbReference>
<keyword evidence="1" id="KW-0648">Protein biosynthesis</keyword>
<evidence type="ECO:0000256" key="1">
    <source>
        <dbReference type="RuleBase" id="RU363038"/>
    </source>
</evidence>
<dbReference type="Gene3D" id="3.40.50.620">
    <property type="entry name" value="HUPs"/>
    <property type="match status" value="1"/>
</dbReference>
<name>A0A3Q8S4P6_9BACL</name>
<keyword evidence="1" id="KW-0030">Aminoacyl-tRNA synthetase</keyword>
<dbReference type="Proteomes" id="UP000273145">
    <property type="component" value="Chromosome"/>
</dbReference>
<evidence type="ECO:0000259" key="2">
    <source>
        <dbReference type="Pfam" id="PF00750"/>
    </source>
</evidence>
<dbReference type="AlphaFoldDB" id="A0A3Q8S4P6"/>
<dbReference type="EMBL" id="CP034248">
    <property type="protein sequence ID" value="AZK46456.1"/>
    <property type="molecule type" value="Genomic_DNA"/>
</dbReference>
<dbReference type="InterPro" id="IPR014729">
    <property type="entry name" value="Rossmann-like_a/b/a_fold"/>
</dbReference>
<sequence>MQNLLSRVEILPPGFLNLFINWEEWVQRDFELPKYTNEKVVIEHTSINPNKSAHIGHLRNSCIGDTLVRLLRRVGYHVEVHNYIDDLGNQLADTVVGLLNIPLSGEYERFGDYCWDLYATTNKEYQTVEKAPI</sequence>
<feature type="domain" description="Arginyl-tRNA synthetase catalytic core" evidence="2">
    <location>
        <begin position="36"/>
        <end position="99"/>
    </location>
</feature>
<dbReference type="GO" id="GO:0006420">
    <property type="term" value="P:arginyl-tRNA aminoacylation"/>
    <property type="evidence" value="ECO:0007669"/>
    <property type="project" value="InterPro"/>
</dbReference>
<dbReference type="Pfam" id="PF00750">
    <property type="entry name" value="tRNA-synt_1d"/>
    <property type="match status" value="1"/>
</dbReference>
<gene>
    <name evidence="3" type="primary">argS</name>
    <name evidence="3" type="ORF">EIM92_09960</name>
</gene>
<dbReference type="PRINTS" id="PR01038">
    <property type="entry name" value="TRNASYNTHARG"/>
</dbReference>
<evidence type="ECO:0000313" key="4">
    <source>
        <dbReference type="Proteomes" id="UP000273145"/>
    </source>
</evidence>
<dbReference type="PANTHER" id="PTHR11956:SF5">
    <property type="entry name" value="ARGININE--TRNA LIGASE, CYTOPLASMIC"/>
    <property type="match status" value="1"/>
</dbReference>
<organism evidence="3 4">
    <name type="scientific">Paenibacillus lentus</name>
    <dbReference type="NCBI Taxonomy" id="1338368"/>
    <lineage>
        <taxon>Bacteria</taxon>
        <taxon>Bacillati</taxon>
        <taxon>Bacillota</taxon>
        <taxon>Bacilli</taxon>
        <taxon>Bacillales</taxon>
        <taxon>Paenibacillaceae</taxon>
        <taxon>Paenibacillus</taxon>
    </lineage>
</organism>
<reference evidence="3 4" key="1">
    <citation type="submission" date="2018-11" db="EMBL/GenBank/DDBJ databases">
        <title>Genome sequencing of Paenibacillus lentus DSM25539(T).</title>
        <authorList>
            <person name="Kook J.-K."/>
            <person name="Park S.-N."/>
            <person name="Lim Y.K."/>
        </authorList>
    </citation>
    <scope>NUCLEOTIDE SEQUENCE [LARGE SCALE GENOMIC DNA]</scope>
    <source>
        <strain evidence="3 4">DSM 25539</strain>
    </source>
</reference>
<dbReference type="PANTHER" id="PTHR11956">
    <property type="entry name" value="ARGINYL-TRNA SYNTHETASE"/>
    <property type="match status" value="1"/>
</dbReference>
<keyword evidence="1" id="KW-0067">ATP-binding</keyword>
<protein>
    <submittedName>
        <fullName evidence="3">Arginine--tRNA ligase</fullName>
    </submittedName>
</protein>
<dbReference type="OrthoDB" id="9805987at2"/>